<dbReference type="SUPFAM" id="SSF56601">
    <property type="entry name" value="beta-lactamase/transpeptidase-like"/>
    <property type="match status" value="1"/>
</dbReference>
<name>A0A7X5TT83_9MICO</name>
<evidence type="ECO:0000313" key="5">
    <source>
        <dbReference type="Proteomes" id="UP000541033"/>
    </source>
</evidence>
<evidence type="ECO:0000313" key="4">
    <source>
        <dbReference type="EMBL" id="NIH54351.1"/>
    </source>
</evidence>
<dbReference type="InterPro" id="IPR040846">
    <property type="entry name" value="ORF_12_N"/>
</dbReference>
<dbReference type="Pfam" id="PF18042">
    <property type="entry name" value="ORF_12_N"/>
    <property type="match status" value="1"/>
</dbReference>
<dbReference type="Gene3D" id="3.40.710.10">
    <property type="entry name" value="DD-peptidase/beta-lactamase superfamily"/>
    <property type="match status" value="1"/>
</dbReference>
<sequence length="476" mass="50179">MASPFLVSVRTPQRPRRRRLGAAVLAALVACAMVLTGCSAPESEAPPTSAPPTPVSLPDTMVGNQAQWVIDTMNAAPAPEVSEAEVKATEERFAQLMLDEVSAADLSALFNGLRDQRTWVPTAVKEFDDSMIVTLHGTSGEPVDMSIAVDSVGKIQYLFFGPVAADRKAATSWDELESALQDSTADISMAVTEVDGGGNTNVFSHNGDDVMPLGSIFKLYVLGAVATAVANGTLTWETPVTITDDIRSLPSGVLQDAANGTQVTVQQAAEKMISISDNTATDALFALVGRDAVEQQLTSMGNKNASLDLPFLNTRELFTLGWGSDPAVRTQWRDADEAGRRAMLAALPTGDLGMDGSEITDSVWQYGLDWFATSGDLVAAHTALQALADTDAGAPIRDILSLNPGTGMTIGEEWTYVGFKGGSAPGVLAGSWYVEGENGKHYVLSIQGSSTSPDELNDALTFFGNVEDALAILAKS</sequence>
<dbReference type="RefSeq" id="WP_167150739.1">
    <property type="nucleotide sequence ID" value="NZ_JAAMOX010000002.1"/>
</dbReference>
<dbReference type="PANTHER" id="PTHR35333:SF5">
    <property type="entry name" value="CONSERVED LIPOPROTEIN LPQF-RELATED"/>
    <property type="match status" value="1"/>
</dbReference>
<dbReference type="Gene3D" id="3.10.450.280">
    <property type="match status" value="1"/>
</dbReference>
<comment type="caution">
    <text evidence="4">The sequence shown here is derived from an EMBL/GenBank/DDBJ whole genome shotgun (WGS) entry which is preliminary data.</text>
</comment>
<dbReference type="Gene3D" id="1.10.8.620">
    <property type="entry name" value="ORF12 helical bundle domain-like"/>
    <property type="match status" value="1"/>
</dbReference>
<evidence type="ECO:0008006" key="6">
    <source>
        <dbReference type="Google" id="ProtNLM"/>
    </source>
</evidence>
<evidence type="ECO:0000259" key="2">
    <source>
        <dbReference type="Pfam" id="PF13354"/>
    </source>
</evidence>
<keyword evidence="1" id="KW-0732">Signal</keyword>
<keyword evidence="5" id="KW-1185">Reference proteome</keyword>
<dbReference type="Proteomes" id="UP000541033">
    <property type="component" value="Unassembled WGS sequence"/>
</dbReference>
<organism evidence="4 5">
    <name type="scientific">Lysinibacter cavernae</name>
    <dbReference type="NCBI Taxonomy" id="1640652"/>
    <lineage>
        <taxon>Bacteria</taxon>
        <taxon>Bacillati</taxon>
        <taxon>Actinomycetota</taxon>
        <taxon>Actinomycetes</taxon>
        <taxon>Micrococcales</taxon>
        <taxon>Microbacteriaceae</taxon>
        <taxon>Lysinibacter</taxon>
    </lineage>
</organism>
<dbReference type="InterPro" id="IPR045155">
    <property type="entry name" value="Beta-lactam_cat"/>
</dbReference>
<dbReference type="PANTHER" id="PTHR35333">
    <property type="entry name" value="BETA-LACTAMASE"/>
    <property type="match status" value="1"/>
</dbReference>
<feature type="domain" description="Beta-lactamase class A catalytic" evidence="2">
    <location>
        <begin position="190"/>
        <end position="445"/>
    </location>
</feature>
<feature type="domain" description="ORF 12 gene product N-terminal" evidence="3">
    <location>
        <begin position="57"/>
        <end position="155"/>
    </location>
</feature>
<gene>
    <name evidence="4" type="ORF">FHX76_002247</name>
</gene>
<evidence type="ECO:0000256" key="1">
    <source>
        <dbReference type="SAM" id="SignalP"/>
    </source>
</evidence>
<protein>
    <recommendedName>
        <fullName evidence="6">Serine hydrolase</fullName>
    </recommendedName>
</protein>
<accession>A0A7X5TT83</accession>
<dbReference type="Pfam" id="PF13354">
    <property type="entry name" value="Beta-lactamase2"/>
    <property type="match status" value="1"/>
</dbReference>
<dbReference type="GO" id="GO:0046677">
    <property type="term" value="P:response to antibiotic"/>
    <property type="evidence" value="ECO:0007669"/>
    <property type="project" value="InterPro"/>
</dbReference>
<proteinExistence type="predicted"/>
<dbReference type="InterPro" id="IPR012338">
    <property type="entry name" value="Beta-lactam/transpept-like"/>
</dbReference>
<dbReference type="GO" id="GO:0030655">
    <property type="term" value="P:beta-lactam antibiotic catabolic process"/>
    <property type="evidence" value="ECO:0007669"/>
    <property type="project" value="InterPro"/>
</dbReference>
<dbReference type="GO" id="GO:0008800">
    <property type="term" value="F:beta-lactamase activity"/>
    <property type="evidence" value="ECO:0007669"/>
    <property type="project" value="InterPro"/>
</dbReference>
<reference evidence="4 5" key="1">
    <citation type="submission" date="2020-02" db="EMBL/GenBank/DDBJ databases">
        <title>Sequencing the genomes of 1000 actinobacteria strains.</title>
        <authorList>
            <person name="Klenk H.-P."/>
        </authorList>
    </citation>
    <scope>NUCLEOTIDE SEQUENCE [LARGE SCALE GENOMIC DNA]</scope>
    <source>
        <strain evidence="4 5">DSM 27960</strain>
    </source>
</reference>
<dbReference type="EMBL" id="JAAMOX010000002">
    <property type="protein sequence ID" value="NIH54351.1"/>
    <property type="molecule type" value="Genomic_DNA"/>
</dbReference>
<feature type="signal peptide" evidence="1">
    <location>
        <begin position="1"/>
        <end position="32"/>
    </location>
</feature>
<evidence type="ECO:0000259" key="3">
    <source>
        <dbReference type="Pfam" id="PF18042"/>
    </source>
</evidence>
<dbReference type="InterPro" id="IPR000871">
    <property type="entry name" value="Beta-lactam_class-A"/>
</dbReference>
<dbReference type="AlphaFoldDB" id="A0A7X5TT83"/>
<feature type="chain" id="PRO_5039344892" description="Serine hydrolase" evidence="1">
    <location>
        <begin position="33"/>
        <end position="476"/>
    </location>
</feature>